<name>A5EWS1_DICNV</name>
<proteinExistence type="predicted"/>
<dbReference type="Gene3D" id="3.40.50.360">
    <property type="match status" value="1"/>
</dbReference>
<comment type="cofactor">
    <cofactor evidence="1">
        <name>FMN</name>
        <dbReference type="ChEBI" id="CHEBI:58210"/>
    </cofactor>
</comment>
<dbReference type="HOGENOM" id="CLU_055322_4_2_6"/>
<dbReference type="PANTHER" id="PTHR30543">
    <property type="entry name" value="CHROMATE REDUCTASE"/>
    <property type="match status" value="1"/>
</dbReference>
<dbReference type="OrthoDB" id="9812295at2"/>
<dbReference type="InterPro" id="IPR050712">
    <property type="entry name" value="NAD(P)H-dep_reductase"/>
</dbReference>
<keyword evidence="5" id="KW-1185">Reference proteome</keyword>
<reference evidence="4 5" key="1">
    <citation type="journal article" date="2007" name="Nat. Biotechnol.">
        <title>Genome sequence and identification of candidate vaccine antigens from the animal pathogen Dichelobacter nodosus.</title>
        <authorList>
            <person name="Myers G.S."/>
            <person name="Parker D."/>
            <person name="Al-Hasani K."/>
            <person name="Kennan R.M."/>
            <person name="Seemann T."/>
            <person name="Ren Q."/>
            <person name="Badger J.H."/>
            <person name="Selengut J.D."/>
            <person name="Deboy R.T."/>
            <person name="Tettelin H."/>
            <person name="Boyce J.D."/>
            <person name="McCarl V.P."/>
            <person name="Han X."/>
            <person name="Nelson W.C."/>
            <person name="Madupu R."/>
            <person name="Mohamoud Y."/>
            <person name="Holley T."/>
            <person name="Fedorova N."/>
            <person name="Khouri H."/>
            <person name="Bottomley S.P."/>
            <person name="Whittington R.J."/>
            <person name="Adler B."/>
            <person name="Songer J.G."/>
            <person name="Rood J.I."/>
            <person name="Paulsen I.T."/>
        </authorList>
    </citation>
    <scope>NUCLEOTIDE SEQUENCE [LARGE SCALE GENOMIC DNA]</scope>
    <source>
        <strain evidence="4 5">VCS1703A</strain>
    </source>
</reference>
<dbReference type="STRING" id="246195.DNO_0091"/>
<feature type="domain" description="NADPH-dependent FMN reductase-like" evidence="3">
    <location>
        <begin position="5"/>
        <end position="146"/>
    </location>
</feature>
<dbReference type="RefSeq" id="WP_011927843.1">
    <property type="nucleotide sequence ID" value="NC_009446.1"/>
</dbReference>
<dbReference type="EMBL" id="CP000513">
    <property type="protein sequence ID" value="ABQ13794.1"/>
    <property type="molecule type" value="Genomic_DNA"/>
</dbReference>
<gene>
    <name evidence="4" type="ordered locus">DNO_0091</name>
</gene>
<dbReference type="InterPro" id="IPR005025">
    <property type="entry name" value="FMN_Rdtase-like_dom"/>
</dbReference>
<dbReference type="GO" id="GO:0010181">
    <property type="term" value="F:FMN binding"/>
    <property type="evidence" value="ECO:0007669"/>
    <property type="project" value="TreeGrafter"/>
</dbReference>
<evidence type="ECO:0000256" key="2">
    <source>
        <dbReference type="ARBA" id="ARBA00022643"/>
    </source>
</evidence>
<dbReference type="InterPro" id="IPR029039">
    <property type="entry name" value="Flavoprotein-like_sf"/>
</dbReference>
<dbReference type="eggNOG" id="COG0431">
    <property type="taxonomic scope" value="Bacteria"/>
</dbReference>
<dbReference type="Pfam" id="PF03358">
    <property type="entry name" value="FMN_red"/>
    <property type="match status" value="1"/>
</dbReference>
<dbReference type="GO" id="GO:0005829">
    <property type="term" value="C:cytosol"/>
    <property type="evidence" value="ECO:0007669"/>
    <property type="project" value="TreeGrafter"/>
</dbReference>
<evidence type="ECO:0000259" key="3">
    <source>
        <dbReference type="Pfam" id="PF03358"/>
    </source>
</evidence>
<sequence length="184" mass="19518">MSQTIAVFIGSSSQTSYSRLVVRYLQKIAPATLKLQIVEIGDLPLYDRDLDANPPAAYERVRAAVQAAAGVLWVSPEHNGAMTAMLKNAIDVVTRPTGQSQWLGKPLGIITLGAGMSGGACVADQLRAIAARGSLSMPTYPQNVCISSITHGVFDASGEVISVPVKTLLHNFIDGYAGFVARFQ</sequence>
<dbReference type="AlphaFoldDB" id="A5EWS1"/>
<accession>A5EWS1</accession>
<dbReference type="SUPFAM" id="SSF52218">
    <property type="entry name" value="Flavoproteins"/>
    <property type="match status" value="1"/>
</dbReference>
<dbReference type="Proteomes" id="UP000000248">
    <property type="component" value="Chromosome"/>
</dbReference>
<keyword evidence="2" id="KW-0285">Flavoprotein</keyword>
<evidence type="ECO:0000313" key="4">
    <source>
        <dbReference type="EMBL" id="ABQ13794.1"/>
    </source>
</evidence>
<evidence type="ECO:0000313" key="5">
    <source>
        <dbReference type="Proteomes" id="UP000000248"/>
    </source>
</evidence>
<keyword evidence="2" id="KW-0288">FMN</keyword>
<organism evidence="4 5">
    <name type="scientific">Dichelobacter nodosus (strain VCS1703A)</name>
    <dbReference type="NCBI Taxonomy" id="246195"/>
    <lineage>
        <taxon>Bacteria</taxon>
        <taxon>Pseudomonadati</taxon>
        <taxon>Pseudomonadota</taxon>
        <taxon>Gammaproteobacteria</taxon>
        <taxon>Cardiobacteriales</taxon>
        <taxon>Cardiobacteriaceae</taxon>
        <taxon>Dichelobacter</taxon>
    </lineage>
</organism>
<evidence type="ECO:0000256" key="1">
    <source>
        <dbReference type="ARBA" id="ARBA00001917"/>
    </source>
</evidence>
<dbReference type="GO" id="GO:0016491">
    <property type="term" value="F:oxidoreductase activity"/>
    <property type="evidence" value="ECO:0007669"/>
    <property type="project" value="InterPro"/>
</dbReference>
<dbReference type="KEGG" id="dno:DNO_0091"/>
<dbReference type="PANTHER" id="PTHR30543:SF21">
    <property type="entry name" value="NAD(P)H-DEPENDENT FMN REDUCTASE LOT6"/>
    <property type="match status" value="1"/>
</dbReference>
<protein>
    <submittedName>
        <fullName evidence="4">NADPH-dependent FMN reductase</fullName>
    </submittedName>
</protein>